<evidence type="ECO:0000313" key="2">
    <source>
        <dbReference type="WBParaSite" id="ALUE_0000124501-mRNA-1"/>
    </source>
</evidence>
<keyword evidence="1" id="KW-1185">Reference proteome</keyword>
<proteinExistence type="predicted"/>
<evidence type="ECO:0000313" key="1">
    <source>
        <dbReference type="Proteomes" id="UP000036681"/>
    </source>
</evidence>
<name>A0A0M3HIA0_ASCLU</name>
<accession>A0A0M3HIA0</accession>
<reference evidence="2" key="1">
    <citation type="submission" date="2017-02" db="UniProtKB">
        <authorList>
            <consortium name="WormBaseParasite"/>
        </authorList>
    </citation>
    <scope>IDENTIFICATION</scope>
</reference>
<protein>
    <submittedName>
        <fullName evidence="2">Uncharacterized protein</fullName>
    </submittedName>
</protein>
<sequence>MMFQALWLRCFRVRMRFVSSCRRIELVINMGLWEHGCS</sequence>
<dbReference type="WBParaSite" id="ALUE_0000124501-mRNA-1">
    <property type="protein sequence ID" value="ALUE_0000124501-mRNA-1"/>
    <property type="gene ID" value="ALUE_0000124501"/>
</dbReference>
<organism evidence="1 2">
    <name type="scientific">Ascaris lumbricoides</name>
    <name type="common">Giant roundworm</name>
    <dbReference type="NCBI Taxonomy" id="6252"/>
    <lineage>
        <taxon>Eukaryota</taxon>
        <taxon>Metazoa</taxon>
        <taxon>Ecdysozoa</taxon>
        <taxon>Nematoda</taxon>
        <taxon>Chromadorea</taxon>
        <taxon>Rhabditida</taxon>
        <taxon>Spirurina</taxon>
        <taxon>Ascaridomorpha</taxon>
        <taxon>Ascaridoidea</taxon>
        <taxon>Ascarididae</taxon>
        <taxon>Ascaris</taxon>
    </lineage>
</organism>
<dbReference type="AlphaFoldDB" id="A0A0M3HIA0"/>
<dbReference type="Proteomes" id="UP000036681">
    <property type="component" value="Unplaced"/>
</dbReference>